<feature type="compositionally biased region" description="Acidic residues" evidence="1">
    <location>
        <begin position="2428"/>
        <end position="2463"/>
    </location>
</feature>
<dbReference type="EMBL" id="JAVHNR010000003">
    <property type="protein sequence ID" value="KAK6348596.1"/>
    <property type="molecule type" value="Genomic_DNA"/>
</dbReference>
<feature type="compositionally biased region" description="Basic and acidic residues" evidence="1">
    <location>
        <begin position="2607"/>
        <end position="2624"/>
    </location>
</feature>
<dbReference type="PANTHER" id="PTHR17695:SF11">
    <property type="entry name" value="SMALL SUBUNIT PROCESSOME COMPONENT 20 HOMOLOG"/>
    <property type="match status" value="1"/>
</dbReference>
<dbReference type="InterPro" id="IPR011430">
    <property type="entry name" value="UTP20_N"/>
</dbReference>
<keyword evidence="6" id="KW-1185">Reference proteome</keyword>
<dbReference type="Pfam" id="PF20416">
    <property type="entry name" value="UTP20"/>
    <property type="match status" value="1"/>
</dbReference>
<evidence type="ECO:0000313" key="5">
    <source>
        <dbReference type="EMBL" id="KAK6348596.1"/>
    </source>
</evidence>
<dbReference type="Pfam" id="PF23099">
    <property type="entry name" value="UTP20_C"/>
    <property type="match status" value="1"/>
</dbReference>
<dbReference type="InterPro" id="IPR057525">
    <property type="entry name" value="UTP20_C"/>
</dbReference>
<dbReference type="InterPro" id="IPR016024">
    <property type="entry name" value="ARM-type_fold"/>
</dbReference>
<feature type="region of interest" description="Disordered" evidence="1">
    <location>
        <begin position="1"/>
        <end position="22"/>
    </location>
</feature>
<evidence type="ECO:0000259" key="2">
    <source>
        <dbReference type="Pfam" id="PF07539"/>
    </source>
</evidence>
<feature type="region of interest" description="Disordered" evidence="1">
    <location>
        <begin position="2419"/>
        <end position="2470"/>
    </location>
</feature>
<dbReference type="Gene3D" id="1.25.10.10">
    <property type="entry name" value="Leucine-rich Repeat Variant"/>
    <property type="match status" value="2"/>
</dbReference>
<name>A0AAN8REX6_9PEZI</name>
<dbReference type="InterPro" id="IPR046523">
    <property type="entry name" value="UTP20_dom"/>
</dbReference>
<organism evidence="5 6">
    <name type="scientific">Orbilia javanica</name>
    <dbReference type="NCBI Taxonomy" id="47235"/>
    <lineage>
        <taxon>Eukaryota</taxon>
        <taxon>Fungi</taxon>
        <taxon>Dikarya</taxon>
        <taxon>Ascomycota</taxon>
        <taxon>Pezizomycotina</taxon>
        <taxon>Orbiliomycetes</taxon>
        <taxon>Orbiliales</taxon>
        <taxon>Orbiliaceae</taxon>
        <taxon>Orbilia</taxon>
    </lineage>
</organism>
<dbReference type="PANTHER" id="PTHR17695">
    <property type="entry name" value="SMALL SUBUNIT PROCESSOME COMPONENT 20 HOMOLOG"/>
    <property type="match status" value="1"/>
</dbReference>
<sequence length="2630" mass="297227">MAVKTPKSKVAKSIRKGGTASSKRHTFQTFTQKIASIKIDPIRRIRRFDDSLPSENSSHFFETLTEYNDLYLSSIYIDFTRSTTQYTESLPHILYHQDLIVTNLESSISKCETDGEDSSLQPLLGLIPQLARDLGVEFEKHFERFIKLITGVIVRTKNVQVVEWGFEALAYVLKYLSRLLVEDLRPLYTIVAPLLGKETQKYYTTRFMAEAMSFLIRKTKGEGLNAIIQFIARDLAGACRGDKKFSAEQYTYGLRTLFLDTCMGVDHTLHTRAEPVLKALLAESLDKELGDEVSKWEEVVTGTIIGLIHKIKQETAGPLLQMVYEFVETTSKSRENLGFAADVMFAIEGTRKGNRISNWSAPSDLSFGLLKGVASTGNEECYWRVLQGVALVFQQADLGLVLPNLRDLITSLSGFKDAKFFLPFSVLLAESGLTRFGEIWVQEVMKFVSVNWAKHEDEILMTLAKLRKIYESQVETWTLKEIPISALKGAEKAITELSGYCKVDEDTMDTDEDNSSLVRVYSYLETLKASNVREGQKQSLAKSMTTLFQDLRSTLSRGKHAKHRTLAVMGLLLYILVDLEKTGSEFWSNAWESFSDLGSQHGFLVGITRALEKRRIQPPPQDSEHFESIFSLLEKNLESPSHELRSVSLDILSLICASNSAEETETIDLMQTIENTAISITTSRNISMHVRKLGLSYQSGTCGKWGARLLPHLCFGLLTVKYAPLWEDVIGTLAKVAEKKDDAVATLAFSWLTVPKSSDDDDILPVEEEEGHRHVSEFECSNLDQLIKLAAKTRFASTDPVNVMSKSIDKLKDAVLTQAVSRSQALRLLHEIPQVAEKRSRQLVPLFLEWAQQRSDDSGEDEDEESDTSSKWSRNDQMAMLNVFSKFNNPKVLFRSGEVYTAMLDIVASGDTKRQTAALECIFTWKLPAIRPYEENLTNLINESKFRDEITNFIQVDKDESIIQENHRGQLMPVLLRVLYGRSLSRKNASAGSRGMESRRISILASLANFNNEDIKMFVDIAMDELKELEFVDKSNPQEFSFETDALDSLKATPRKQLGFVNMVEDMLKQLGKSIAHVIEPIFDNLMICLVNASRHSIKDTESEFEAENLKAYRSIRQVGFRCINECFARYPEIAWARYMPAFFKTLVEPRVPNFAAEHAQSKSGLLNVFVTWSAHSNTVLFLQQYNDNVLQQVAECLGIPSVSNDVVLEIAALVLNLILRVEEGDSRILRKKLLTPYVDSFLQRFGTILEKSLAKETLEKCVETVSQLAAYADGTAETKKLLDISLFLLSQPTRRVNPKAKSDILRIVYNILPNLLEELEDGLIQKAFKTAISQFSFFRDRESRELLAKVLTVFAEKDESLEEVAKFCEDMNTYSMRALGEPDFNKRLSAFAEINEDRYQVLTAKQWTPIVYNMLFFIRDQEELTTRTNASYCLRRFVERAGRSVGGDEEGAFADMIANVVLPAIKNGLREASELIRVEYINVLGHIVKECESSDVKDMEPLLFGGDEEANFFFNILHIQQHRRAKAIRKLGDKAETTRIGSSSIAHYLIPLVEHFIFDQDEGAHNLANDSIKTLSVLAANVEWPQYRALFKRYLSQMKENAGEEKVAIRVISGMAEALLRTKEKLPAKTEAAGEDVVMEDAEPRAPALEASLPPPEKLETDILKQLLPQLLIFLKQKDESTVSLRVPVAVAIVKLMKALSDETMGKHLPPVLTSLCHILRSRDPNSRDLTRQTLCEIAGLLGPKYFGFILKELRGALLRGYQLHVLSFTVHAIMVAVIPNWEVGALDYCAAGIMNVVMDDTFGVTASEKEAEGYTNKMKEIKSNKSYDTAELLSSITTLPYLGDLVKPIRAVLLEKLNFAMLRKVDELFRRLGLGILRNQGAKSRDILVFSYELVEEAYKASKVEEQVREMSIKDEIRERFIVNLRNAKSKSASERKNIYWFKLLRFAMDTVRNVVQKHTELMTPTNMDAWVTVVGDNIRADEDELKIASMRLLTTLINVPLAKIDKSILVFVKDCYQILQDCPNTGSELAQASLKLLGAILKEKKSVEVRPAVLSYVLMRIQPDLVELNRQGLAFNFMKSVLGRKVMVPEVYDVIDEISKLMVRSHSKLVRDNCRGLYFQYLMEYPHSRKKLDGQLSFLIDNLGYEHQEGRESVLDAINVLLMKVGDDLAQEVVVDFFPSLVVVVANDQAEKCREFALYLMKRIFQRADEERTAGFLGQMRGWLGRGQKEVLRRVCFRLWLVYAEVAGEGMKDELGFVTSKIEEVAKEAMAGEDDELMDDEEPMDVTWDQVYHALQLWVKLSRVFREDAMSGKYAGLWKAVRACEASTDAKVKLVSTQLTGLFLSVFPQDYSKLPLRSGKGLELDARGLYEIARSCSGLLLGGDLTEPLSQQAIANLVFVGRCFQATGLLKSQVNTLSRPAEGKDDGDDDEWGGIEENNQGEDEEEEEAAPSESDDEADEAGPKGENSTALSWLVHRINSVIRNDEMIHRKNILGKKAALLWVATMTQEIMTPEDLSGLAVKIILPIYNLVESENENLNDLKPVGKIVLQTLSTKMGTTAYAQAYATVRAMVLERRRVRRHKRSIQLVTNPEIAARKKIRKHERGKESKREKNKIFRDNRRAKFGFT</sequence>
<dbReference type="InterPro" id="IPR052575">
    <property type="entry name" value="SSU_processome_comp_20"/>
</dbReference>
<feature type="compositionally biased region" description="Basic residues" evidence="1">
    <location>
        <begin position="1"/>
        <end position="15"/>
    </location>
</feature>
<reference evidence="5 6" key="1">
    <citation type="submission" date="2019-10" db="EMBL/GenBank/DDBJ databases">
        <authorList>
            <person name="Palmer J.M."/>
        </authorList>
    </citation>
    <scope>NUCLEOTIDE SEQUENCE [LARGE SCALE GENOMIC DNA]</scope>
    <source>
        <strain evidence="5 6">TWF718</strain>
    </source>
</reference>
<accession>A0AAN8REX6</accession>
<feature type="domain" description="U3 small nucleolar RNA-associated protein 20" evidence="3">
    <location>
        <begin position="1679"/>
        <end position="1897"/>
    </location>
</feature>
<evidence type="ECO:0000256" key="1">
    <source>
        <dbReference type="SAM" id="MobiDB-lite"/>
    </source>
</evidence>
<dbReference type="Pfam" id="PF07539">
    <property type="entry name" value="UTP20_N"/>
    <property type="match status" value="1"/>
</dbReference>
<evidence type="ECO:0000259" key="3">
    <source>
        <dbReference type="Pfam" id="PF20416"/>
    </source>
</evidence>
<gene>
    <name evidence="5" type="primary">UTP20</name>
    <name evidence="5" type="ORF">TWF718_006384</name>
</gene>
<evidence type="ECO:0000259" key="4">
    <source>
        <dbReference type="Pfam" id="PF23099"/>
    </source>
</evidence>
<dbReference type="GO" id="GO:0032040">
    <property type="term" value="C:small-subunit processome"/>
    <property type="evidence" value="ECO:0007669"/>
    <property type="project" value="TreeGrafter"/>
</dbReference>
<proteinExistence type="predicted"/>
<evidence type="ECO:0000313" key="6">
    <source>
        <dbReference type="Proteomes" id="UP001313282"/>
    </source>
</evidence>
<feature type="domain" description="U3 small nucleolar RNA-associated protein 20 N-terminal" evidence="2">
    <location>
        <begin position="871"/>
        <end position="1473"/>
    </location>
</feature>
<dbReference type="InterPro" id="IPR011989">
    <property type="entry name" value="ARM-like"/>
</dbReference>
<feature type="region of interest" description="Disordered" evidence="1">
    <location>
        <begin position="2605"/>
        <end position="2630"/>
    </location>
</feature>
<dbReference type="SUPFAM" id="SSF48371">
    <property type="entry name" value="ARM repeat"/>
    <property type="match status" value="3"/>
</dbReference>
<dbReference type="Proteomes" id="UP001313282">
    <property type="component" value="Unassembled WGS sequence"/>
</dbReference>
<protein>
    <submittedName>
        <fullName evidence="5">U3 snoRNP protein</fullName>
    </submittedName>
</protein>
<feature type="domain" description="U3 small nucleolar RNA-associated protein 20 C-terminal" evidence="4">
    <location>
        <begin position="2471"/>
        <end position="2615"/>
    </location>
</feature>
<comment type="caution">
    <text evidence="5">The sequence shown here is derived from an EMBL/GenBank/DDBJ whole genome shotgun (WGS) entry which is preliminary data.</text>
</comment>
<dbReference type="GO" id="GO:0030686">
    <property type="term" value="C:90S preribosome"/>
    <property type="evidence" value="ECO:0007669"/>
    <property type="project" value="TreeGrafter"/>
</dbReference>